<accession>Q0K459</accession>
<dbReference type="PANTHER" id="PTHR30136:SF35">
    <property type="entry name" value="HTH-TYPE TRANSCRIPTIONAL REGULATOR RV1719"/>
    <property type="match status" value="1"/>
</dbReference>
<sequence>MPFLSPVVQRTMAVFELFAKERRELSNSDMARLLSVPESSSSDLLHTLHMLGYLMRTPLTRRFYPTGRLFEAARQISSNDPLTAAAQETVEEVARKTGETTYLGIRERSVARIVATVPSRHALRYTAEVGERYGLHSSAFGKALLGFMPREDMLADVSQLNLKRVTPRTLDTVDAVVANIDLGRERGWYQTRGESGVGVCALAVSGCLSGRVVGLSVAGPTERMEENHDAYLAVLLEVRDVLLTHEPFPAPKASRPDRAAPRPRERRKTLS</sequence>
<dbReference type="GO" id="GO:0003700">
    <property type="term" value="F:DNA-binding transcription factor activity"/>
    <property type="evidence" value="ECO:0007669"/>
    <property type="project" value="TreeGrafter"/>
</dbReference>
<dbReference type="PROSITE" id="PS51077">
    <property type="entry name" value="HTH_ICLR"/>
    <property type="match status" value="1"/>
</dbReference>
<evidence type="ECO:0000259" key="6">
    <source>
        <dbReference type="PROSITE" id="PS51078"/>
    </source>
</evidence>
<dbReference type="AlphaFoldDB" id="Q0K459"/>
<dbReference type="KEGG" id="reh:H16_B0417"/>
<evidence type="ECO:0000313" key="7">
    <source>
        <dbReference type="EMBL" id="CAJ95215.1"/>
    </source>
</evidence>
<dbReference type="SUPFAM" id="SSF55781">
    <property type="entry name" value="GAF domain-like"/>
    <property type="match status" value="1"/>
</dbReference>
<dbReference type="SUPFAM" id="SSF46785">
    <property type="entry name" value="Winged helix' DNA-binding domain"/>
    <property type="match status" value="1"/>
</dbReference>
<evidence type="ECO:0000259" key="5">
    <source>
        <dbReference type="PROSITE" id="PS51077"/>
    </source>
</evidence>
<dbReference type="GO" id="GO:0003677">
    <property type="term" value="F:DNA binding"/>
    <property type="evidence" value="ECO:0007669"/>
    <property type="project" value="UniProtKB-KW"/>
</dbReference>
<organism evidence="7 8">
    <name type="scientific">Cupriavidus necator (strain ATCC 17699 / DSM 428 / KCTC 22496 / NCIMB 10442 / H16 / Stanier 337)</name>
    <name type="common">Ralstonia eutropha</name>
    <dbReference type="NCBI Taxonomy" id="381666"/>
    <lineage>
        <taxon>Bacteria</taxon>
        <taxon>Pseudomonadati</taxon>
        <taxon>Pseudomonadota</taxon>
        <taxon>Betaproteobacteria</taxon>
        <taxon>Burkholderiales</taxon>
        <taxon>Burkholderiaceae</taxon>
        <taxon>Cupriavidus</taxon>
    </lineage>
</organism>
<dbReference type="Proteomes" id="UP000008210">
    <property type="component" value="Chromosome 2"/>
</dbReference>
<dbReference type="Pfam" id="PF01614">
    <property type="entry name" value="IclR_C"/>
    <property type="match status" value="1"/>
</dbReference>
<evidence type="ECO:0000256" key="4">
    <source>
        <dbReference type="SAM" id="MobiDB-lite"/>
    </source>
</evidence>
<keyword evidence="8" id="KW-1185">Reference proteome</keyword>
<dbReference type="RefSeq" id="WP_011616576.1">
    <property type="nucleotide sequence ID" value="NC_008314.1"/>
</dbReference>
<keyword evidence="1" id="KW-0805">Transcription regulation</keyword>
<dbReference type="InterPro" id="IPR050707">
    <property type="entry name" value="HTH_MetabolicPath_Reg"/>
</dbReference>
<dbReference type="SMART" id="SM00346">
    <property type="entry name" value="HTH_ICLR"/>
    <property type="match status" value="1"/>
</dbReference>
<protein>
    <submittedName>
        <fullName evidence="7">Transcriptional regulator, IclR-family</fullName>
    </submittedName>
</protein>
<dbReference type="GO" id="GO:0045892">
    <property type="term" value="P:negative regulation of DNA-templated transcription"/>
    <property type="evidence" value="ECO:0007669"/>
    <property type="project" value="TreeGrafter"/>
</dbReference>
<dbReference type="Gene3D" id="3.30.450.40">
    <property type="match status" value="1"/>
</dbReference>
<evidence type="ECO:0000256" key="1">
    <source>
        <dbReference type="ARBA" id="ARBA00023015"/>
    </source>
</evidence>
<reference evidence="7 8" key="1">
    <citation type="journal article" date="2006" name="Nat. Biotechnol.">
        <title>Genome sequence of the bioplastic-producing 'Knallgas' bacterium Ralstonia eutropha H16.</title>
        <authorList>
            <person name="Pohlmann A."/>
            <person name="Fricke W.F."/>
            <person name="Reinecke F."/>
            <person name="Kusian B."/>
            <person name="Liesegang H."/>
            <person name="Cramm R."/>
            <person name="Eitinger T."/>
            <person name="Ewering C."/>
            <person name="Potter M."/>
            <person name="Schwartz E."/>
            <person name="Strittmatter A."/>
            <person name="Voss I."/>
            <person name="Gottschalk G."/>
            <person name="Steinbuechel A."/>
            <person name="Friedrich B."/>
            <person name="Bowien B."/>
        </authorList>
    </citation>
    <scope>NUCLEOTIDE SEQUENCE [LARGE SCALE GENOMIC DNA]</scope>
    <source>
        <strain evidence="8">ATCC 17699 / DSM 428 / KCTC 22496 / NCIMB 10442 / H16 / Stanier 337</strain>
    </source>
</reference>
<dbReference type="STRING" id="381666.H16_B0417"/>
<dbReference type="InterPro" id="IPR005471">
    <property type="entry name" value="Tscrpt_reg_IclR_N"/>
</dbReference>
<dbReference type="eggNOG" id="COG1414">
    <property type="taxonomic scope" value="Bacteria"/>
</dbReference>
<feature type="compositionally biased region" description="Basic and acidic residues" evidence="4">
    <location>
        <begin position="254"/>
        <end position="263"/>
    </location>
</feature>
<dbReference type="Gene3D" id="1.10.10.10">
    <property type="entry name" value="Winged helix-like DNA-binding domain superfamily/Winged helix DNA-binding domain"/>
    <property type="match status" value="1"/>
</dbReference>
<feature type="domain" description="HTH iclR-type" evidence="5">
    <location>
        <begin position="5"/>
        <end position="68"/>
    </location>
</feature>
<dbReference type="PANTHER" id="PTHR30136">
    <property type="entry name" value="HELIX-TURN-HELIX TRANSCRIPTIONAL REGULATOR, ICLR FAMILY"/>
    <property type="match status" value="1"/>
</dbReference>
<dbReference type="InterPro" id="IPR029016">
    <property type="entry name" value="GAF-like_dom_sf"/>
</dbReference>
<gene>
    <name evidence="7" type="ordered locus">H16_B0417</name>
</gene>
<dbReference type="InterPro" id="IPR036390">
    <property type="entry name" value="WH_DNA-bd_sf"/>
</dbReference>
<feature type="region of interest" description="Disordered" evidence="4">
    <location>
        <begin position="247"/>
        <end position="271"/>
    </location>
</feature>
<proteinExistence type="predicted"/>
<dbReference type="Pfam" id="PF09339">
    <property type="entry name" value="HTH_IclR"/>
    <property type="match status" value="1"/>
</dbReference>
<name>Q0K459_CUPNH</name>
<dbReference type="InterPro" id="IPR014757">
    <property type="entry name" value="Tscrpt_reg_IclR_C"/>
</dbReference>
<keyword evidence="2" id="KW-0238">DNA-binding</keyword>
<evidence type="ECO:0000256" key="3">
    <source>
        <dbReference type="ARBA" id="ARBA00023163"/>
    </source>
</evidence>
<evidence type="ECO:0000256" key="2">
    <source>
        <dbReference type="ARBA" id="ARBA00023125"/>
    </source>
</evidence>
<dbReference type="HOGENOM" id="CLU_062618_3_1_4"/>
<keyword evidence="3" id="KW-0804">Transcription</keyword>
<dbReference type="PROSITE" id="PS51078">
    <property type="entry name" value="ICLR_ED"/>
    <property type="match status" value="1"/>
</dbReference>
<dbReference type="InterPro" id="IPR036388">
    <property type="entry name" value="WH-like_DNA-bd_sf"/>
</dbReference>
<feature type="domain" description="IclR-ED" evidence="6">
    <location>
        <begin position="68"/>
        <end position="271"/>
    </location>
</feature>
<evidence type="ECO:0000313" key="8">
    <source>
        <dbReference type="Proteomes" id="UP000008210"/>
    </source>
</evidence>
<dbReference type="EMBL" id="AM260480">
    <property type="protein sequence ID" value="CAJ95215.1"/>
    <property type="molecule type" value="Genomic_DNA"/>
</dbReference>